<proteinExistence type="predicted"/>
<sequence length="120" mass="13889">MQRLIGKRASRGSDALSSPLQRTWDLSQVCAASGTVMFSDFIYISIACDAFDDLARNMLQDRCDSDCFIRKSTDRIRRLQHGQVASMCHLRQRRHRQVHHHTESGRGACRIRQKCIDRRL</sequence>
<dbReference type="EMBL" id="FLQY01000050">
    <property type="protein sequence ID" value="SBT05143.1"/>
    <property type="molecule type" value="Genomic_DNA"/>
</dbReference>
<name>A0A1A8XMH3_9RHOO</name>
<evidence type="ECO:0000313" key="1">
    <source>
        <dbReference type="EMBL" id="SBT05143.1"/>
    </source>
</evidence>
<keyword evidence="2" id="KW-1185">Reference proteome</keyword>
<protein>
    <submittedName>
        <fullName evidence="1">Uncharacterized protein</fullName>
    </submittedName>
</protein>
<dbReference type="AlphaFoldDB" id="A0A1A8XMH3"/>
<reference evidence="1 2" key="1">
    <citation type="submission" date="2016-06" db="EMBL/GenBank/DDBJ databases">
        <authorList>
            <person name="Kjaerup R.B."/>
            <person name="Dalgaard T.S."/>
            <person name="Juul-Madsen H.R."/>
        </authorList>
    </citation>
    <scope>NUCLEOTIDE SEQUENCE [LARGE SCALE GENOMIC DNA]</scope>
    <source>
        <strain evidence="1">2</strain>
    </source>
</reference>
<gene>
    <name evidence="1" type="ORF">PROAA_1430019</name>
</gene>
<organism evidence="1 2">
    <name type="scientific">Candidatus Propionivibrio aalborgensis</name>
    <dbReference type="NCBI Taxonomy" id="1860101"/>
    <lineage>
        <taxon>Bacteria</taxon>
        <taxon>Pseudomonadati</taxon>
        <taxon>Pseudomonadota</taxon>
        <taxon>Betaproteobacteria</taxon>
        <taxon>Rhodocyclales</taxon>
        <taxon>Rhodocyclaceae</taxon>
        <taxon>Propionivibrio</taxon>
    </lineage>
</organism>
<dbReference type="Proteomes" id="UP000199600">
    <property type="component" value="Unassembled WGS sequence"/>
</dbReference>
<accession>A0A1A8XMH3</accession>
<evidence type="ECO:0000313" key="2">
    <source>
        <dbReference type="Proteomes" id="UP000199600"/>
    </source>
</evidence>